<feature type="non-terminal residue" evidence="1">
    <location>
        <position position="147"/>
    </location>
</feature>
<sequence length="147" mass="16599">MAPLWRAGKTAQKNEHLLIQTSSNKRPIYRKTLLNGLPTVSFDGVNDCLLADYNHSPPLNELSLITIGLAQTDKPKDESQIIFSLGEHLRRGIHMGYLDSESNYQPVVISYHHFIDRYLMNSTNPTDTDIISMTAIFNATQTQLIIN</sequence>
<proteinExistence type="predicted"/>
<gene>
    <name evidence="1" type="ORF">OMM_14876</name>
</gene>
<accession>A0A1V1NR52</accession>
<dbReference type="EMBL" id="ATBP01003256">
    <property type="protein sequence ID" value="ETR65060.1"/>
    <property type="molecule type" value="Genomic_DNA"/>
</dbReference>
<comment type="caution">
    <text evidence="1">The sequence shown here is derived from an EMBL/GenBank/DDBJ whole genome shotgun (WGS) entry which is preliminary data.</text>
</comment>
<dbReference type="Proteomes" id="UP000189670">
    <property type="component" value="Unassembled WGS sequence"/>
</dbReference>
<dbReference type="AlphaFoldDB" id="A0A1V1NR52"/>
<name>A0A1V1NR52_9BACT</name>
<evidence type="ECO:0000313" key="1">
    <source>
        <dbReference type="EMBL" id="ETR65060.1"/>
    </source>
</evidence>
<evidence type="ECO:0000313" key="2">
    <source>
        <dbReference type="Proteomes" id="UP000189670"/>
    </source>
</evidence>
<reference evidence="2" key="1">
    <citation type="submission" date="2012-11" db="EMBL/GenBank/DDBJ databases">
        <authorList>
            <person name="Lucero-Rivera Y.E."/>
            <person name="Tovar-Ramirez D."/>
        </authorList>
    </citation>
    <scope>NUCLEOTIDE SEQUENCE [LARGE SCALE GENOMIC DNA]</scope>
    <source>
        <strain evidence="2">Araruama</strain>
    </source>
</reference>
<organism evidence="1 2">
    <name type="scientific">Candidatus Magnetoglobus multicellularis str. Araruama</name>
    <dbReference type="NCBI Taxonomy" id="890399"/>
    <lineage>
        <taxon>Bacteria</taxon>
        <taxon>Pseudomonadati</taxon>
        <taxon>Thermodesulfobacteriota</taxon>
        <taxon>Desulfobacteria</taxon>
        <taxon>Desulfobacterales</taxon>
        <taxon>Desulfobacteraceae</taxon>
        <taxon>Candidatus Magnetoglobus</taxon>
    </lineage>
</organism>
<protein>
    <submittedName>
        <fullName evidence="1">Uncharacterized protein</fullName>
    </submittedName>
</protein>